<evidence type="ECO:0000256" key="2">
    <source>
        <dbReference type="SAM" id="Phobius"/>
    </source>
</evidence>
<organism evidence="3 4">
    <name type="scientific">Enteractinococcus fodinae</name>
    <dbReference type="NCBI Taxonomy" id="684663"/>
    <lineage>
        <taxon>Bacteria</taxon>
        <taxon>Bacillati</taxon>
        <taxon>Actinomycetota</taxon>
        <taxon>Actinomycetes</taxon>
        <taxon>Micrococcales</taxon>
        <taxon>Micrococcaceae</taxon>
    </lineage>
</organism>
<accession>A0ABU2AX85</accession>
<protein>
    <recommendedName>
        <fullName evidence="5">DUF4956 domain-containing protein</fullName>
    </recommendedName>
</protein>
<evidence type="ECO:0000313" key="4">
    <source>
        <dbReference type="Proteomes" id="UP001183794"/>
    </source>
</evidence>
<feature type="region of interest" description="Disordered" evidence="1">
    <location>
        <begin position="180"/>
        <end position="218"/>
    </location>
</feature>
<keyword evidence="2" id="KW-0472">Membrane</keyword>
<keyword evidence="2" id="KW-0812">Transmembrane</keyword>
<evidence type="ECO:0000256" key="1">
    <source>
        <dbReference type="SAM" id="MobiDB-lite"/>
    </source>
</evidence>
<dbReference type="Pfam" id="PF16316">
    <property type="entry name" value="DUF4956"/>
    <property type="match status" value="1"/>
</dbReference>
<proteinExistence type="predicted"/>
<keyword evidence="4" id="KW-1185">Reference proteome</keyword>
<name>A0ABU2AX85_9MICC</name>
<sequence>MLALWIGLVANVLGMTVLVYLVYFRRHFRRDLALAYIALSMGIFAVTLLLSESEAGLGLGLGLFGILSIIRLRSDTLTQEEVAYYFISLAIGLINGLHPDPAWVSPTITALLVAVMYVADHHWVGARTQRQTVTLDRAYPSEDQRIEALEDLLNAKVLRTVVLELDMVRDLTIVDVRYKTNPPTEPTVHQPTSWAGPITAEQTVSVPQPAEQFTGGRR</sequence>
<dbReference type="InterPro" id="IPR032531">
    <property type="entry name" value="DUF4956"/>
</dbReference>
<dbReference type="RefSeq" id="WP_310170293.1">
    <property type="nucleotide sequence ID" value="NZ_BAABHE010000002.1"/>
</dbReference>
<feature type="transmembrane region" description="Helical" evidence="2">
    <location>
        <begin position="82"/>
        <end position="97"/>
    </location>
</feature>
<dbReference type="Proteomes" id="UP001183794">
    <property type="component" value="Unassembled WGS sequence"/>
</dbReference>
<keyword evidence="2" id="KW-1133">Transmembrane helix</keyword>
<evidence type="ECO:0000313" key="3">
    <source>
        <dbReference type="EMBL" id="MDR7345959.1"/>
    </source>
</evidence>
<feature type="transmembrane region" description="Helical" evidence="2">
    <location>
        <begin position="55"/>
        <end position="70"/>
    </location>
</feature>
<feature type="transmembrane region" description="Helical" evidence="2">
    <location>
        <begin position="103"/>
        <end position="120"/>
    </location>
</feature>
<gene>
    <name evidence="3" type="ORF">J2S62_000216</name>
</gene>
<feature type="transmembrane region" description="Helical" evidence="2">
    <location>
        <begin position="31"/>
        <end position="49"/>
    </location>
</feature>
<dbReference type="EMBL" id="JAVDYJ010000001">
    <property type="protein sequence ID" value="MDR7345959.1"/>
    <property type="molecule type" value="Genomic_DNA"/>
</dbReference>
<reference evidence="3 4" key="1">
    <citation type="submission" date="2023-07" db="EMBL/GenBank/DDBJ databases">
        <title>Sequencing the genomes of 1000 actinobacteria strains.</title>
        <authorList>
            <person name="Klenk H.-P."/>
        </authorList>
    </citation>
    <scope>NUCLEOTIDE SEQUENCE [LARGE SCALE GENOMIC DNA]</scope>
    <source>
        <strain evidence="3 4">DSM 22966</strain>
    </source>
</reference>
<feature type="transmembrane region" description="Helical" evidence="2">
    <location>
        <begin position="6"/>
        <end position="24"/>
    </location>
</feature>
<comment type="caution">
    <text evidence="3">The sequence shown here is derived from an EMBL/GenBank/DDBJ whole genome shotgun (WGS) entry which is preliminary data.</text>
</comment>
<evidence type="ECO:0008006" key="5">
    <source>
        <dbReference type="Google" id="ProtNLM"/>
    </source>
</evidence>